<dbReference type="OrthoDB" id="9797755at2"/>
<reference evidence="1 2" key="1">
    <citation type="submission" date="2016-11" db="EMBL/GenBank/DDBJ databases">
        <authorList>
            <person name="Jaros S."/>
            <person name="Januszkiewicz K."/>
            <person name="Wedrychowicz H."/>
        </authorList>
    </citation>
    <scope>NUCLEOTIDE SEQUENCE [LARGE SCALE GENOMIC DNA]</scope>
    <source>
        <strain evidence="1 2">DSM 24574</strain>
    </source>
</reference>
<evidence type="ECO:0008006" key="3">
    <source>
        <dbReference type="Google" id="ProtNLM"/>
    </source>
</evidence>
<protein>
    <recommendedName>
        <fullName evidence="3">Esterase/lipase superfamily enzyme</fullName>
    </recommendedName>
</protein>
<dbReference type="STRING" id="947013.SAMN04488109_0415"/>
<accession>A0A1M5K373</accession>
<dbReference type="InterPro" id="IPR010297">
    <property type="entry name" value="DUF900_hydrolase"/>
</dbReference>
<dbReference type="AlphaFoldDB" id="A0A1M5K373"/>
<dbReference type="Gene3D" id="3.40.50.1820">
    <property type="entry name" value="alpha/beta hydrolase"/>
    <property type="match status" value="1"/>
</dbReference>
<dbReference type="RefSeq" id="WP_073130599.1">
    <property type="nucleotide sequence ID" value="NZ_FQWQ01000001.1"/>
</dbReference>
<dbReference type="PANTHER" id="PTHR36513:SF1">
    <property type="entry name" value="TRANSMEMBRANE PROTEIN"/>
    <property type="match status" value="1"/>
</dbReference>
<evidence type="ECO:0000313" key="1">
    <source>
        <dbReference type="EMBL" id="SHG46999.1"/>
    </source>
</evidence>
<keyword evidence="2" id="KW-1185">Reference proteome</keyword>
<dbReference type="Pfam" id="PF05990">
    <property type="entry name" value="DUF900"/>
    <property type="match status" value="1"/>
</dbReference>
<organism evidence="1 2">
    <name type="scientific">Chryseolinea serpens</name>
    <dbReference type="NCBI Taxonomy" id="947013"/>
    <lineage>
        <taxon>Bacteria</taxon>
        <taxon>Pseudomonadati</taxon>
        <taxon>Bacteroidota</taxon>
        <taxon>Cytophagia</taxon>
        <taxon>Cytophagales</taxon>
        <taxon>Fulvivirgaceae</taxon>
        <taxon>Chryseolinea</taxon>
    </lineage>
</organism>
<gene>
    <name evidence="1" type="ORF">SAMN04488109_0415</name>
</gene>
<dbReference type="PANTHER" id="PTHR36513">
    <property type="entry name" value="ABC TRANSMEMBRANE TYPE-1 DOMAIN-CONTAINING PROTEIN"/>
    <property type="match status" value="1"/>
</dbReference>
<dbReference type="Proteomes" id="UP000184212">
    <property type="component" value="Unassembled WGS sequence"/>
</dbReference>
<evidence type="ECO:0000313" key="2">
    <source>
        <dbReference type="Proteomes" id="UP000184212"/>
    </source>
</evidence>
<dbReference type="EMBL" id="FQWQ01000001">
    <property type="protein sequence ID" value="SHG46999.1"/>
    <property type="molecule type" value="Genomic_DNA"/>
</dbReference>
<proteinExistence type="predicted"/>
<name>A0A1M5K373_9BACT</name>
<dbReference type="InterPro" id="IPR029058">
    <property type="entry name" value="AB_hydrolase_fold"/>
</dbReference>
<sequence length="307" mass="34296">MSNYIICARNQKGESFGSEPGKVNYLILGDAESDPKSDHIVSEKDFLSSLTSPAELRDVVIFVHGTDYTIGEVLDRHKQIKSNLQQQGYVGELISFDWPSNGMPLLYLDDRHDAKMTAMALVKSGITLLAKQQGRGCILNIHAMAHSSGAYIIQESFNDSETTRSTAEVNWTLSQLILFGGDVSSDSMSAPRGESVYRHCNRLTNYYNPHDAVLAISNAKRAGFKNRVGRIGLPSDVPQKAVDVHCGDYYKAHGVNLEIRKGKPSHAWYFYSDVWWKDVYETLMGDDDRNVIAGRVLRDGKLFIQEV</sequence>